<dbReference type="InterPro" id="IPR000210">
    <property type="entry name" value="BTB/POZ_dom"/>
</dbReference>
<dbReference type="InterPro" id="IPR002083">
    <property type="entry name" value="MATH/TRAF_dom"/>
</dbReference>
<dbReference type="AlphaFoldDB" id="A0A8T0RAN2"/>
<sequence length="385" mass="42660">MASSLPRPAARTASRCTPRMARGTHAFEIAGYSLHRGLGVGNFIRSAAFDVGGYSWCIRFYPDGYADGEEDSRDDDGDDNVAAFLELLTEDAEVRAHYDFRLLDRSTGTSSSVFSTAAPLVFDTLDVRKDNYFAWGTDELMERSELEEESAFLIDDSLVIECDVTVIMEPQVENTMAASDVEVPPSDLSSSLGKLLEMEERADVIFKVGDEVFHAHKIVLAVRSPIFVAEPDEGLVLGNVKECIVIEDMEPAVFKALLHFIYTDTLPAMEGLDGDEKREIVWQLLVAADRYAMNRLKLICEGILCKGLEAATMDTMHALADQYDCGNLRDACVNHISNCSCRVGGAKARQHQCLKTSCGSMFSYLWEKATNKLGAFLFIMKYIIC</sequence>
<dbReference type="PROSITE" id="PS50144">
    <property type="entry name" value="MATH"/>
    <property type="match status" value="1"/>
</dbReference>
<dbReference type="SMART" id="SM00061">
    <property type="entry name" value="MATH"/>
    <property type="match status" value="1"/>
</dbReference>
<gene>
    <name evidence="4" type="ORF">PVAP13_6KG198800</name>
</gene>
<dbReference type="InterPro" id="IPR011333">
    <property type="entry name" value="SKP1/BTB/POZ_sf"/>
</dbReference>
<dbReference type="InterPro" id="IPR045005">
    <property type="entry name" value="BPM1-6"/>
</dbReference>
<dbReference type="SUPFAM" id="SSF54695">
    <property type="entry name" value="POZ domain"/>
    <property type="match status" value="1"/>
</dbReference>
<dbReference type="SMART" id="SM00225">
    <property type="entry name" value="BTB"/>
    <property type="match status" value="1"/>
</dbReference>
<dbReference type="PANTHER" id="PTHR26379:SF187">
    <property type="entry name" value="OS07G0655300 PROTEIN"/>
    <property type="match status" value="1"/>
</dbReference>
<protein>
    <submittedName>
        <fullName evidence="4">Uncharacterized protein</fullName>
    </submittedName>
</protein>
<dbReference type="Gene3D" id="3.30.710.10">
    <property type="entry name" value="Potassium Channel Kv1.1, Chain A"/>
    <property type="match status" value="1"/>
</dbReference>
<feature type="domain" description="BTB" evidence="2">
    <location>
        <begin position="202"/>
        <end position="270"/>
    </location>
</feature>
<evidence type="ECO:0000259" key="3">
    <source>
        <dbReference type="PROSITE" id="PS50144"/>
    </source>
</evidence>
<keyword evidence="5" id="KW-1185">Reference proteome</keyword>
<dbReference type="InterPro" id="IPR008974">
    <property type="entry name" value="TRAF-like"/>
</dbReference>
<dbReference type="SUPFAM" id="SSF49599">
    <property type="entry name" value="TRAF domain-like"/>
    <property type="match status" value="1"/>
</dbReference>
<dbReference type="Proteomes" id="UP000823388">
    <property type="component" value="Chromosome 6K"/>
</dbReference>
<dbReference type="EMBL" id="CM029047">
    <property type="protein sequence ID" value="KAG2582554.1"/>
    <property type="molecule type" value="Genomic_DNA"/>
</dbReference>
<dbReference type="PROSITE" id="PS50097">
    <property type="entry name" value="BTB"/>
    <property type="match status" value="1"/>
</dbReference>
<dbReference type="Pfam" id="PF22486">
    <property type="entry name" value="MATH_2"/>
    <property type="match status" value="1"/>
</dbReference>
<dbReference type="PANTHER" id="PTHR26379">
    <property type="entry name" value="BTB/POZ AND MATH DOMAIN-CONTAINING PROTEIN 1"/>
    <property type="match status" value="1"/>
</dbReference>
<evidence type="ECO:0000256" key="1">
    <source>
        <dbReference type="ARBA" id="ARBA00004906"/>
    </source>
</evidence>
<name>A0A8T0RAN2_PANVG</name>
<accession>A0A8T0RAN2</accession>
<reference evidence="4" key="1">
    <citation type="submission" date="2020-05" db="EMBL/GenBank/DDBJ databases">
        <title>WGS assembly of Panicum virgatum.</title>
        <authorList>
            <person name="Lovell J.T."/>
            <person name="Jenkins J."/>
            <person name="Shu S."/>
            <person name="Juenger T.E."/>
            <person name="Schmutz J."/>
        </authorList>
    </citation>
    <scope>NUCLEOTIDE SEQUENCE</scope>
    <source>
        <strain evidence="4">AP13</strain>
    </source>
</reference>
<organism evidence="4 5">
    <name type="scientific">Panicum virgatum</name>
    <name type="common">Blackwell switchgrass</name>
    <dbReference type="NCBI Taxonomy" id="38727"/>
    <lineage>
        <taxon>Eukaryota</taxon>
        <taxon>Viridiplantae</taxon>
        <taxon>Streptophyta</taxon>
        <taxon>Embryophyta</taxon>
        <taxon>Tracheophyta</taxon>
        <taxon>Spermatophyta</taxon>
        <taxon>Magnoliopsida</taxon>
        <taxon>Liliopsida</taxon>
        <taxon>Poales</taxon>
        <taxon>Poaceae</taxon>
        <taxon>PACMAD clade</taxon>
        <taxon>Panicoideae</taxon>
        <taxon>Panicodae</taxon>
        <taxon>Paniceae</taxon>
        <taxon>Panicinae</taxon>
        <taxon>Panicum</taxon>
        <taxon>Panicum sect. Hiantes</taxon>
    </lineage>
</organism>
<dbReference type="Pfam" id="PF00651">
    <property type="entry name" value="BTB"/>
    <property type="match status" value="1"/>
</dbReference>
<evidence type="ECO:0000313" key="5">
    <source>
        <dbReference type="Proteomes" id="UP000823388"/>
    </source>
</evidence>
<dbReference type="GO" id="GO:0016567">
    <property type="term" value="P:protein ubiquitination"/>
    <property type="evidence" value="ECO:0007669"/>
    <property type="project" value="InterPro"/>
</dbReference>
<dbReference type="CDD" id="cd00121">
    <property type="entry name" value="MATH"/>
    <property type="match status" value="1"/>
</dbReference>
<evidence type="ECO:0000313" key="4">
    <source>
        <dbReference type="EMBL" id="KAG2582554.1"/>
    </source>
</evidence>
<evidence type="ECO:0000259" key="2">
    <source>
        <dbReference type="PROSITE" id="PS50097"/>
    </source>
</evidence>
<proteinExistence type="predicted"/>
<feature type="domain" description="MATH" evidence="3">
    <location>
        <begin position="22"/>
        <end position="164"/>
    </location>
</feature>
<dbReference type="Gene3D" id="2.60.210.10">
    <property type="entry name" value="Apoptosis, Tumor Necrosis Factor Receptor Associated Protein 2, Chain A"/>
    <property type="match status" value="1"/>
</dbReference>
<comment type="pathway">
    <text evidence="1">Protein modification; protein ubiquitination.</text>
</comment>
<comment type="caution">
    <text evidence="4">The sequence shown here is derived from an EMBL/GenBank/DDBJ whole genome shotgun (WGS) entry which is preliminary data.</text>
</comment>